<accession>A0A317XKC9</accession>
<keyword evidence="1" id="KW-1133">Transmembrane helix</keyword>
<dbReference type="InParanoid" id="A0A317XKC9"/>
<dbReference type="EMBL" id="KZ819201">
    <property type="protein sequence ID" value="PWY97918.1"/>
    <property type="molecule type" value="Genomic_DNA"/>
</dbReference>
<keyword evidence="1" id="KW-0472">Membrane</keyword>
<feature type="transmembrane region" description="Helical" evidence="1">
    <location>
        <begin position="87"/>
        <end position="109"/>
    </location>
</feature>
<reference evidence="2 3" key="1">
    <citation type="journal article" date="2018" name="Mol. Biol. Evol.">
        <title>Broad Genomic Sampling Reveals a Smut Pathogenic Ancestry of the Fungal Clade Ustilaginomycotina.</title>
        <authorList>
            <person name="Kijpornyongpan T."/>
            <person name="Mondo S.J."/>
            <person name="Barry K."/>
            <person name="Sandor L."/>
            <person name="Lee J."/>
            <person name="Lipzen A."/>
            <person name="Pangilinan J."/>
            <person name="LaButti K."/>
            <person name="Hainaut M."/>
            <person name="Henrissat B."/>
            <person name="Grigoriev I.V."/>
            <person name="Spatafora J.W."/>
            <person name="Aime M.C."/>
        </authorList>
    </citation>
    <scope>NUCLEOTIDE SEQUENCE [LARGE SCALE GENOMIC DNA]</scope>
    <source>
        <strain evidence="2 3">MCA 3645</strain>
    </source>
</reference>
<evidence type="ECO:0000313" key="3">
    <source>
        <dbReference type="Proteomes" id="UP000246740"/>
    </source>
</evidence>
<organism evidence="2 3">
    <name type="scientific">Testicularia cyperi</name>
    <dbReference type="NCBI Taxonomy" id="1882483"/>
    <lineage>
        <taxon>Eukaryota</taxon>
        <taxon>Fungi</taxon>
        <taxon>Dikarya</taxon>
        <taxon>Basidiomycota</taxon>
        <taxon>Ustilaginomycotina</taxon>
        <taxon>Ustilaginomycetes</taxon>
        <taxon>Ustilaginales</taxon>
        <taxon>Anthracoideaceae</taxon>
        <taxon>Testicularia</taxon>
    </lineage>
</organism>
<keyword evidence="3" id="KW-1185">Reference proteome</keyword>
<name>A0A317XKC9_9BASI</name>
<dbReference type="Proteomes" id="UP000246740">
    <property type="component" value="Unassembled WGS sequence"/>
</dbReference>
<gene>
    <name evidence="2" type="ORF">BCV70DRAFT_43144</name>
</gene>
<keyword evidence="1" id="KW-0812">Transmembrane</keyword>
<evidence type="ECO:0000256" key="1">
    <source>
        <dbReference type="SAM" id="Phobius"/>
    </source>
</evidence>
<sequence length="118" mass="13476">MTSSPTRVFRHIATQHLRSHIAHCTLVPQGTRCKVEVREEEWGGGVVCRFQCCLICRIACYQIQTADNRRRRRDERRETADGKLTSCLHPCFFLFSVIVVALSFLSLSVCRSESDDTA</sequence>
<evidence type="ECO:0000313" key="2">
    <source>
        <dbReference type="EMBL" id="PWY97918.1"/>
    </source>
</evidence>
<proteinExistence type="predicted"/>
<protein>
    <submittedName>
        <fullName evidence="2">Uncharacterized protein</fullName>
    </submittedName>
</protein>
<dbReference type="AlphaFoldDB" id="A0A317XKC9"/>